<dbReference type="Proteomes" id="UP001164746">
    <property type="component" value="Chromosome 4"/>
</dbReference>
<feature type="domain" description="Sushi" evidence="7">
    <location>
        <begin position="1085"/>
        <end position="1143"/>
    </location>
</feature>
<accession>A0ABY7DVK1</accession>
<dbReference type="SMART" id="SM00032">
    <property type="entry name" value="CCP"/>
    <property type="match status" value="17"/>
</dbReference>
<name>A0ABY7DVK1_MYAAR</name>
<feature type="disulfide bond" evidence="5">
    <location>
        <begin position="1114"/>
        <end position="1141"/>
    </location>
</feature>
<dbReference type="PANTHER" id="PTHR19325:SF574">
    <property type="entry name" value="SUSHI, VON WILLEBRAND FACTOR TYPE A, EGF AND PENTRAXIN DOMAIN-CONTAINING PROTEIN 1"/>
    <property type="match status" value="1"/>
</dbReference>
<feature type="domain" description="Sushi" evidence="7">
    <location>
        <begin position="236"/>
        <end position="295"/>
    </location>
</feature>
<feature type="domain" description="Sushi" evidence="7">
    <location>
        <begin position="901"/>
        <end position="963"/>
    </location>
</feature>
<feature type="domain" description="Sushi" evidence="7">
    <location>
        <begin position="1025"/>
        <end position="1084"/>
    </location>
</feature>
<dbReference type="InterPro" id="IPR000436">
    <property type="entry name" value="Sushi_SCR_CCP_dom"/>
</dbReference>
<feature type="disulfide bond" evidence="5">
    <location>
        <begin position="934"/>
        <end position="961"/>
    </location>
</feature>
<feature type="disulfide bond" evidence="5">
    <location>
        <begin position="1177"/>
        <end position="1204"/>
    </location>
</feature>
<dbReference type="PROSITE" id="PS50948">
    <property type="entry name" value="PAN"/>
    <property type="match status" value="1"/>
</dbReference>
<feature type="domain" description="Apple" evidence="8">
    <location>
        <begin position="156"/>
        <end position="234"/>
    </location>
</feature>
<evidence type="ECO:0000256" key="2">
    <source>
        <dbReference type="ARBA" id="ARBA00022737"/>
    </source>
</evidence>
<dbReference type="InterPro" id="IPR035976">
    <property type="entry name" value="Sushi/SCR/CCP_sf"/>
</dbReference>
<keyword evidence="3 5" id="KW-1015">Disulfide bond</keyword>
<protein>
    <submittedName>
        <fullName evidence="9">SVEP1-like protein</fullName>
    </submittedName>
</protein>
<evidence type="ECO:0000256" key="1">
    <source>
        <dbReference type="ARBA" id="ARBA00022659"/>
    </source>
</evidence>
<feature type="disulfide bond" evidence="5">
    <location>
        <begin position="812"/>
        <end position="839"/>
    </location>
</feature>
<keyword evidence="4" id="KW-0325">Glycoprotein</keyword>
<feature type="domain" description="Sushi" evidence="7">
    <location>
        <begin position="782"/>
        <end position="841"/>
    </location>
</feature>
<feature type="domain" description="Sushi" evidence="7">
    <location>
        <begin position="1144"/>
        <end position="1206"/>
    </location>
</feature>
<evidence type="ECO:0000259" key="7">
    <source>
        <dbReference type="PROSITE" id="PS50923"/>
    </source>
</evidence>
<evidence type="ECO:0000256" key="3">
    <source>
        <dbReference type="ARBA" id="ARBA00023157"/>
    </source>
</evidence>
<evidence type="ECO:0000313" key="10">
    <source>
        <dbReference type="Proteomes" id="UP001164746"/>
    </source>
</evidence>
<feature type="domain" description="Sushi" evidence="7">
    <location>
        <begin position="296"/>
        <end position="355"/>
    </location>
</feature>
<keyword evidence="10" id="KW-1185">Reference proteome</keyword>
<feature type="domain" description="Sushi" evidence="7">
    <location>
        <begin position="599"/>
        <end position="657"/>
    </location>
</feature>
<dbReference type="EMBL" id="CP111015">
    <property type="protein sequence ID" value="WAR01745.1"/>
    <property type="molecule type" value="Genomic_DNA"/>
</dbReference>
<gene>
    <name evidence="9" type="ORF">MAR_008303</name>
</gene>
<feature type="disulfide bond" evidence="5">
    <location>
        <begin position="871"/>
        <end position="898"/>
    </location>
</feature>
<keyword evidence="6" id="KW-0812">Transmembrane</keyword>
<feature type="disulfide bond" evidence="5">
    <location>
        <begin position="448"/>
        <end position="475"/>
    </location>
</feature>
<evidence type="ECO:0000259" key="8">
    <source>
        <dbReference type="PROSITE" id="PS50948"/>
    </source>
</evidence>
<feature type="domain" description="Sushi" evidence="7">
    <location>
        <begin position="415"/>
        <end position="477"/>
    </location>
</feature>
<evidence type="ECO:0000256" key="6">
    <source>
        <dbReference type="SAM" id="Phobius"/>
    </source>
</evidence>
<keyword evidence="6" id="KW-0472">Membrane</keyword>
<dbReference type="InterPro" id="IPR003609">
    <property type="entry name" value="Pan_app"/>
</dbReference>
<feature type="disulfide bond" evidence="5">
    <location>
        <begin position="691"/>
        <end position="718"/>
    </location>
</feature>
<keyword evidence="1 5" id="KW-0768">Sushi</keyword>
<feature type="domain" description="Sushi" evidence="7">
    <location>
        <begin position="658"/>
        <end position="720"/>
    </location>
</feature>
<feature type="domain" description="Sushi" evidence="7">
    <location>
        <begin position="539"/>
        <end position="598"/>
    </location>
</feature>
<evidence type="ECO:0000256" key="5">
    <source>
        <dbReference type="PROSITE-ProRule" id="PRU00302"/>
    </source>
</evidence>
<feature type="disulfide bond" evidence="5">
    <location>
        <begin position="326"/>
        <end position="353"/>
    </location>
</feature>
<sequence>MGSSTLYYRECHTECTALHDAYTYSISTATIREPGTTASYTCRAGYELTAGDFERHCQQTLLWNGTAPTCSYVGCESAWVHQVCYKCRGNVNYCGNGGFWGVLSKQECESFVDGVNYISAHYNPTDSGCARYTCHENTYFTESSRWQMRTSCNTECTNFTLALTENVKVDASVPANISFRTNEIGECFISCFELVGCFIFTYDNNAHMCEIYTSCGTTCTTMADSNVDLYTRNCNIECYELLNTISRSVYTPASRLPGSMAIYECAFGYVHTSGDIERSCQPDLGWNGTEAICSRVNCSTPNSLSNGVVVAINSTFSYNDLIEYVCDAGYELNGIAIQQCHGDGNWSDIPPICEPVNCGSLSPPSNGNVSFPNGTTYQQAAAFVCDSGFALSSTTVVKCIASKSWSPQTPTCEIIDCGAVPHPVKGYVNLSGGISGNTTYGAVATYNCDAGFTLSHSLTRTCSDNSSWSNTAPSCSTMCSELLNSTSTNVYVSERHAGLPIIVAIYECAFGYVHTSGDIERTCQPDLGWNGTEAICSRVNCSTPNSLSNGVVVAINSTFSYNDLIEYVCDAGYELNGISIQQCHGDGNWSDIPPICEPVNCGSLSPPSSGNVSFPNGSTYKQSAAFVCDQGFALSSYDVVSCNASRKWFPQTPTCDVIDCGPVPDQVNGYVNLSGGISGNTTYGAVAIYNCDAGFTLSHSLTRTCSDNSSWSNTAPSCSTMCGELLNSTSTNVYVSERHAGLPVIVAIYECAFGYVHTSGDIERTCQPDLGWNGTEAICSRVNCSTPNSLSNGVVVAINSTFSYNDLIEYVCDAGYELNGISIQQCHGDGNWSDIPPICEPVNCGSLSPPSNGNVSFPNGSTYKQSAAFVCDQGFALSSYDVVSCNASRKWFPQTPTCNVIDCGPVPDQVNGYVNLSGGISGNTTYGAVAIYNCDAGFTLSHSLTRTCSDNSSWSNTAPSCSTMCGELLNSTSTNVYVSERHAGLPIIVAIYECAFGYVHTSGDIERTCQPDLGWNGTEAICSRVNCSTRFSPLNGVVVAVNSTFSYNDLIEYMCDAGYELNGISIQQCHGDGNWSDIPPICEPVNCGSLSPPSNGNVSFPNGSTYKQSAAFVCDQGFALSSYDVVSCNASRKWFPQTPTCDIIDCGPVPDQVNGYVNLSGGISGNTTYGAVATYTCNAGFTKSHFLTRTCSDGSVWSNTAPICHTSISTTPGAPGKLYIMPCICYENKTFTGLTQEEIINLLVKETSIQANSTAKSLNRLRSRTDPRASSTVVGVVAIAIISSIFGLLFLSDIPTLFRHTKAAFTNRMENLYKP</sequence>
<feature type="transmembrane region" description="Helical" evidence="6">
    <location>
        <begin position="1269"/>
        <end position="1291"/>
    </location>
</feature>
<dbReference type="Gene3D" id="2.10.70.10">
    <property type="entry name" value="Complement Module, domain 1"/>
    <property type="match status" value="16"/>
</dbReference>
<proteinExistence type="predicted"/>
<keyword evidence="6" id="KW-1133">Transmembrane helix</keyword>
<dbReference type="PROSITE" id="PS50923">
    <property type="entry name" value="SUSHI"/>
    <property type="match status" value="14"/>
</dbReference>
<keyword evidence="2" id="KW-0677">Repeat</keyword>
<dbReference type="InterPro" id="IPR050350">
    <property type="entry name" value="Compl-Cell_Adhes-Reg"/>
</dbReference>
<dbReference type="Pfam" id="PF00084">
    <property type="entry name" value="Sushi"/>
    <property type="match status" value="17"/>
</dbReference>
<feature type="domain" description="Sushi" evidence="7">
    <location>
        <begin position="13"/>
        <end position="72"/>
    </location>
</feature>
<reference evidence="9" key="1">
    <citation type="submission" date="2022-11" db="EMBL/GenBank/DDBJ databases">
        <title>Centuries of genome instability and evolution in soft-shell clam transmissible cancer (bioRxiv).</title>
        <authorList>
            <person name="Hart S.F.M."/>
            <person name="Yonemitsu M.A."/>
            <person name="Giersch R.M."/>
            <person name="Beal B.F."/>
            <person name="Arriagada G."/>
            <person name="Davis B.W."/>
            <person name="Ostrander E.A."/>
            <person name="Goff S.P."/>
            <person name="Metzger M.J."/>
        </authorList>
    </citation>
    <scope>NUCLEOTIDE SEQUENCE</scope>
    <source>
        <strain evidence="9">MELC-2E11</strain>
        <tissue evidence="9">Siphon/mantle</tissue>
    </source>
</reference>
<feature type="disulfide bond" evidence="5">
    <location>
        <begin position="1055"/>
        <end position="1082"/>
    </location>
</feature>
<feature type="domain" description="Sushi" evidence="7">
    <location>
        <begin position="356"/>
        <end position="414"/>
    </location>
</feature>
<feature type="disulfide bond" evidence="5">
    <location>
        <begin position="628"/>
        <end position="655"/>
    </location>
</feature>
<organism evidence="9 10">
    <name type="scientific">Mya arenaria</name>
    <name type="common">Soft-shell clam</name>
    <dbReference type="NCBI Taxonomy" id="6604"/>
    <lineage>
        <taxon>Eukaryota</taxon>
        <taxon>Metazoa</taxon>
        <taxon>Spiralia</taxon>
        <taxon>Lophotrochozoa</taxon>
        <taxon>Mollusca</taxon>
        <taxon>Bivalvia</taxon>
        <taxon>Autobranchia</taxon>
        <taxon>Heteroconchia</taxon>
        <taxon>Euheterodonta</taxon>
        <taxon>Imparidentia</taxon>
        <taxon>Neoheterodontei</taxon>
        <taxon>Myida</taxon>
        <taxon>Myoidea</taxon>
        <taxon>Myidae</taxon>
        <taxon>Mya</taxon>
    </lineage>
</organism>
<dbReference type="SUPFAM" id="SSF57535">
    <property type="entry name" value="Complement control module/SCR domain"/>
    <property type="match status" value="17"/>
</dbReference>
<evidence type="ECO:0000256" key="4">
    <source>
        <dbReference type="ARBA" id="ARBA00023180"/>
    </source>
</evidence>
<feature type="disulfide bond" evidence="5">
    <location>
        <begin position="385"/>
        <end position="412"/>
    </location>
</feature>
<feature type="disulfide bond" evidence="5">
    <location>
        <begin position="569"/>
        <end position="596"/>
    </location>
</feature>
<comment type="caution">
    <text evidence="5">Lacks conserved residue(s) required for the propagation of feature annotation.</text>
</comment>
<evidence type="ECO:0000313" key="9">
    <source>
        <dbReference type="EMBL" id="WAR01745.1"/>
    </source>
</evidence>
<dbReference type="CDD" id="cd00033">
    <property type="entry name" value="CCP"/>
    <property type="match status" value="13"/>
</dbReference>
<dbReference type="PANTHER" id="PTHR19325">
    <property type="entry name" value="COMPLEMENT COMPONENT-RELATED SUSHI DOMAIN-CONTAINING"/>
    <property type="match status" value="1"/>
</dbReference>
<feature type="domain" description="Sushi" evidence="7">
    <location>
        <begin position="842"/>
        <end position="900"/>
    </location>
</feature>